<dbReference type="OrthoDB" id="16464at2759"/>
<dbReference type="KEGG" id="bman:114240207"/>
<sequence>MKVVITGAAGFLGSRLADALLKPNSELCVTELVLVDTILPPSRKDPRVITLALDITTPEAPRKLVDTDTDLLFHLAAVVSGHAEEDFDLGMKVNFNATRSLLEAARHRATKLRFVFTSTVGVFGGDLPPIITDQTAATPQNSYGIAKAMSELLINDYSRRGFVDGRVVRLPTVSIRAGTANRAVTSFASGIIREPLNGEVAICPVPPDQELWLSSPGSVVFNLIHAATLLSSELEKWRVINLPGISVTVRKMISSLCEVSGSKVAKLVRYEHDETISAMVGSFPSRFDNSRALRLGFRVDSNFTDVIRSYILEDLKQVSFGF</sequence>
<dbReference type="InterPro" id="IPR001509">
    <property type="entry name" value="Epimerase_deHydtase"/>
</dbReference>
<gene>
    <name evidence="5" type="primary">LOC114240207</name>
</gene>
<evidence type="ECO:0000259" key="3">
    <source>
        <dbReference type="Pfam" id="PF01370"/>
    </source>
</evidence>
<dbReference type="AlphaFoldDB" id="A0A6J2JD83"/>
<dbReference type="NCBIfam" id="NF043036">
    <property type="entry name" value="ErythonDh"/>
    <property type="match status" value="1"/>
</dbReference>
<keyword evidence="1" id="KW-0521">NADP</keyword>
<dbReference type="GO" id="GO:0016491">
    <property type="term" value="F:oxidoreductase activity"/>
    <property type="evidence" value="ECO:0007669"/>
    <property type="project" value="InterPro"/>
</dbReference>
<dbReference type="InterPro" id="IPR050005">
    <property type="entry name" value="DenD"/>
</dbReference>
<dbReference type="CDD" id="cd05238">
    <property type="entry name" value="Gne_like_SDR_e"/>
    <property type="match status" value="1"/>
</dbReference>
<feature type="domain" description="NAD-dependent epimerase/dehydratase" evidence="3">
    <location>
        <begin position="3"/>
        <end position="199"/>
    </location>
</feature>
<accession>A0A6J2JD83</accession>
<dbReference type="SUPFAM" id="SSF51735">
    <property type="entry name" value="NAD(P)-binding Rossmann-fold domains"/>
    <property type="match status" value="1"/>
</dbReference>
<dbReference type="GeneID" id="114240207"/>
<evidence type="ECO:0000256" key="1">
    <source>
        <dbReference type="ARBA" id="ARBA00022857"/>
    </source>
</evidence>
<evidence type="ECO:0000313" key="4">
    <source>
        <dbReference type="Proteomes" id="UP000504629"/>
    </source>
</evidence>
<dbReference type="Gene3D" id="3.90.25.10">
    <property type="entry name" value="UDP-galactose 4-epimerase, domain 1"/>
    <property type="match status" value="1"/>
</dbReference>
<dbReference type="InterPro" id="IPR036291">
    <property type="entry name" value="NAD(P)-bd_dom_sf"/>
</dbReference>
<dbReference type="Gene3D" id="3.40.50.720">
    <property type="entry name" value="NAD(P)-binding Rossmann-like Domain"/>
    <property type="match status" value="1"/>
</dbReference>
<keyword evidence="2" id="KW-0119">Carbohydrate metabolism</keyword>
<name>A0A6J2JD83_BOMMA</name>
<keyword evidence="4" id="KW-1185">Reference proteome</keyword>
<dbReference type="RefSeq" id="XP_028026479.1">
    <property type="nucleotide sequence ID" value="XM_028170678.1"/>
</dbReference>
<protein>
    <submittedName>
        <fullName evidence="5">Uncharacterized protein LOC114240207</fullName>
    </submittedName>
</protein>
<proteinExistence type="predicted"/>
<organism evidence="4 5">
    <name type="scientific">Bombyx mandarina</name>
    <name type="common">Wild silk moth</name>
    <name type="synonym">Wild silkworm</name>
    <dbReference type="NCBI Taxonomy" id="7092"/>
    <lineage>
        <taxon>Eukaryota</taxon>
        <taxon>Metazoa</taxon>
        <taxon>Ecdysozoa</taxon>
        <taxon>Arthropoda</taxon>
        <taxon>Hexapoda</taxon>
        <taxon>Insecta</taxon>
        <taxon>Pterygota</taxon>
        <taxon>Neoptera</taxon>
        <taxon>Endopterygota</taxon>
        <taxon>Lepidoptera</taxon>
        <taxon>Glossata</taxon>
        <taxon>Ditrysia</taxon>
        <taxon>Bombycoidea</taxon>
        <taxon>Bombycidae</taxon>
        <taxon>Bombycinae</taxon>
        <taxon>Bombyx</taxon>
    </lineage>
</organism>
<dbReference type="PANTHER" id="PTHR43103">
    <property type="entry name" value="NUCLEOSIDE-DIPHOSPHATE-SUGAR EPIMERASE"/>
    <property type="match status" value="1"/>
</dbReference>
<dbReference type="Proteomes" id="UP000504629">
    <property type="component" value="Unplaced"/>
</dbReference>
<evidence type="ECO:0000313" key="5">
    <source>
        <dbReference type="RefSeq" id="XP_028026479.1"/>
    </source>
</evidence>
<evidence type="ECO:0000256" key="2">
    <source>
        <dbReference type="ARBA" id="ARBA00023277"/>
    </source>
</evidence>
<reference evidence="5" key="1">
    <citation type="submission" date="2025-08" db="UniProtKB">
        <authorList>
            <consortium name="RefSeq"/>
        </authorList>
    </citation>
    <scope>IDENTIFICATION</scope>
    <source>
        <tissue evidence="5">Silk gland</tissue>
    </source>
</reference>
<dbReference type="Pfam" id="PF01370">
    <property type="entry name" value="Epimerase"/>
    <property type="match status" value="1"/>
</dbReference>
<dbReference type="PANTHER" id="PTHR43103:SF3">
    <property type="entry name" value="ADP-L-GLYCERO-D-MANNO-HEPTOSE-6-EPIMERASE"/>
    <property type="match status" value="1"/>
</dbReference>